<evidence type="ECO:0000313" key="1">
    <source>
        <dbReference type="EMBL" id="KIJ95273.1"/>
    </source>
</evidence>
<proteinExistence type="predicted"/>
<protein>
    <submittedName>
        <fullName evidence="1">Uncharacterized protein</fullName>
    </submittedName>
</protein>
<organism evidence="1 2">
    <name type="scientific">Laccaria amethystina LaAM-08-1</name>
    <dbReference type="NCBI Taxonomy" id="1095629"/>
    <lineage>
        <taxon>Eukaryota</taxon>
        <taxon>Fungi</taxon>
        <taxon>Dikarya</taxon>
        <taxon>Basidiomycota</taxon>
        <taxon>Agaricomycotina</taxon>
        <taxon>Agaricomycetes</taxon>
        <taxon>Agaricomycetidae</taxon>
        <taxon>Agaricales</taxon>
        <taxon>Agaricineae</taxon>
        <taxon>Hydnangiaceae</taxon>
        <taxon>Laccaria</taxon>
    </lineage>
</organism>
<gene>
    <name evidence="1" type="ORF">K443DRAFT_683165</name>
</gene>
<dbReference type="EMBL" id="KN838762">
    <property type="protein sequence ID" value="KIJ95273.1"/>
    <property type="molecule type" value="Genomic_DNA"/>
</dbReference>
<dbReference type="AlphaFoldDB" id="A0A0C9X1X1"/>
<sequence>IEHALFLWRFGKNPIKDEKGSKRKNIPQFNKSNWGSKMCSWTESASQLMPEDWSTQIPT</sequence>
<reference evidence="2" key="2">
    <citation type="submission" date="2015-01" db="EMBL/GenBank/DDBJ databases">
        <title>Evolutionary Origins and Diversification of the Mycorrhizal Mutualists.</title>
        <authorList>
            <consortium name="DOE Joint Genome Institute"/>
            <consortium name="Mycorrhizal Genomics Consortium"/>
            <person name="Kohler A."/>
            <person name="Kuo A."/>
            <person name="Nagy L.G."/>
            <person name="Floudas D."/>
            <person name="Copeland A."/>
            <person name="Barry K.W."/>
            <person name="Cichocki N."/>
            <person name="Veneault-Fourrey C."/>
            <person name="LaButti K."/>
            <person name="Lindquist E.A."/>
            <person name="Lipzen A."/>
            <person name="Lundell T."/>
            <person name="Morin E."/>
            <person name="Murat C."/>
            <person name="Riley R."/>
            <person name="Ohm R."/>
            <person name="Sun H."/>
            <person name="Tunlid A."/>
            <person name="Henrissat B."/>
            <person name="Grigoriev I.V."/>
            <person name="Hibbett D.S."/>
            <person name="Martin F."/>
        </authorList>
    </citation>
    <scope>NUCLEOTIDE SEQUENCE [LARGE SCALE GENOMIC DNA]</scope>
    <source>
        <strain evidence="2">LaAM-08-1</strain>
    </source>
</reference>
<dbReference type="Proteomes" id="UP000054477">
    <property type="component" value="Unassembled WGS sequence"/>
</dbReference>
<keyword evidence="2" id="KW-1185">Reference proteome</keyword>
<dbReference type="HOGENOM" id="CLU_2967273_0_0_1"/>
<name>A0A0C9X1X1_9AGAR</name>
<evidence type="ECO:0000313" key="2">
    <source>
        <dbReference type="Proteomes" id="UP000054477"/>
    </source>
</evidence>
<reference evidence="1 2" key="1">
    <citation type="submission" date="2014-04" db="EMBL/GenBank/DDBJ databases">
        <authorList>
            <consortium name="DOE Joint Genome Institute"/>
            <person name="Kuo A."/>
            <person name="Kohler A."/>
            <person name="Nagy L.G."/>
            <person name="Floudas D."/>
            <person name="Copeland A."/>
            <person name="Barry K.W."/>
            <person name="Cichocki N."/>
            <person name="Veneault-Fourrey C."/>
            <person name="LaButti K."/>
            <person name="Lindquist E.A."/>
            <person name="Lipzen A."/>
            <person name="Lundell T."/>
            <person name="Morin E."/>
            <person name="Murat C."/>
            <person name="Sun H."/>
            <person name="Tunlid A."/>
            <person name="Henrissat B."/>
            <person name="Grigoriev I.V."/>
            <person name="Hibbett D.S."/>
            <person name="Martin F."/>
            <person name="Nordberg H.P."/>
            <person name="Cantor M.N."/>
            <person name="Hua S.X."/>
        </authorList>
    </citation>
    <scope>NUCLEOTIDE SEQUENCE [LARGE SCALE GENOMIC DNA]</scope>
    <source>
        <strain evidence="1 2">LaAM-08-1</strain>
    </source>
</reference>
<accession>A0A0C9X1X1</accession>
<feature type="non-terminal residue" evidence="1">
    <location>
        <position position="1"/>
    </location>
</feature>